<proteinExistence type="predicted"/>
<dbReference type="GO" id="GO:0016301">
    <property type="term" value="F:kinase activity"/>
    <property type="evidence" value="ECO:0007669"/>
    <property type="project" value="UniProtKB-KW"/>
</dbReference>
<protein>
    <submittedName>
        <fullName evidence="1">Histidine kinase</fullName>
    </submittedName>
</protein>
<name>A0AAD2DD88_9CLOT</name>
<gene>
    <name evidence="1" type="ORF">CNEO2_1080008</name>
</gene>
<dbReference type="Proteomes" id="UP001189143">
    <property type="component" value="Unassembled WGS sequence"/>
</dbReference>
<evidence type="ECO:0000313" key="2">
    <source>
        <dbReference type="Proteomes" id="UP001189143"/>
    </source>
</evidence>
<comment type="caution">
    <text evidence="1">The sequence shown here is derived from an EMBL/GenBank/DDBJ whole genome shotgun (WGS) entry which is preliminary data.</text>
</comment>
<sequence length="100" mass="11695">MEDVLLKVSDLAKKWQVTEKTIRDYINNETLIPCKGIPSIRFSPKYIAELEGIELEKFTQLERKKMQNQINVLKKENEELKSLLREYQSINLKSLAILTA</sequence>
<dbReference type="EMBL" id="CAMTCP010000009">
    <property type="protein sequence ID" value="CAI3538738.1"/>
    <property type="molecule type" value="Genomic_DNA"/>
</dbReference>
<dbReference type="AlphaFoldDB" id="A0AAD2DD88"/>
<dbReference type="RefSeq" id="WP_317048935.1">
    <property type="nucleotide sequence ID" value="NZ_CAMRXC010000266.1"/>
</dbReference>
<organism evidence="1 2">
    <name type="scientific">Clostridium neonatale</name>
    <dbReference type="NCBI Taxonomy" id="137838"/>
    <lineage>
        <taxon>Bacteria</taxon>
        <taxon>Bacillati</taxon>
        <taxon>Bacillota</taxon>
        <taxon>Clostridia</taxon>
        <taxon>Eubacteriales</taxon>
        <taxon>Clostridiaceae</taxon>
        <taxon>Clostridium</taxon>
    </lineage>
</organism>
<keyword evidence="1" id="KW-0808">Transferase</keyword>
<reference evidence="1" key="1">
    <citation type="submission" date="2022-10" db="EMBL/GenBank/DDBJ databases">
        <authorList>
            <person name="Aires J."/>
            <person name="Mesa V."/>
        </authorList>
    </citation>
    <scope>NUCLEOTIDE SEQUENCE</scope>
    <source>
        <strain evidence="1">Clostridium neonatale JD116</strain>
    </source>
</reference>
<evidence type="ECO:0000313" key="1">
    <source>
        <dbReference type="EMBL" id="CAI3538738.1"/>
    </source>
</evidence>
<keyword evidence="1" id="KW-0418">Kinase</keyword>
<accession>A0AAD2DD88</accession>